<organism evidence="4 5">
    <name type="scientific">Photobacterium rosenbergii</name>
    <dbReference type="NCBI Taxonomy" id="294936"/>
    <lineage>
        <taxon>Bacteria</taxon>
        <taxon>Pseudomonadati</taxon>
        <taxon>Pseudomonadota</taxon>
        <taxon>Gammaproteobacteria</taxon>
        <taxon>Vibrionales</taxon>
        <taxon>Vibrionaceae</taxon>
        <taxon>Photobacterium</taxon>
    </lineage>
</organism>
<feature type="signal peptide" evidence="3">
    <location>
        <begin position="1"/>
        <end position="21"/>
    </location>
</feature>
<accession>A0ABU3ZM79</accession>
<evidence type="ECO:0000313" key="4">
    <source>
        <dbReference type="EMBL" id="MDV5171156.1"/>
    </source>
</evidence>
<reference evidence="4 5" key="1">
    <citation type="submission" date="2023-10" db="EMBL/GenBank/DDBJ databases">
        <title>Marine bacteria isolated from horseshoe crab.</title>
        <authorList>
            <person name="Cheng T.H."/>
        </authorList>
    </citation>
    <scope>NUCLEOTIDE SEQUENCE [LARGE SCALE GENOMIC DNA]</scope>
    <source>
        <strain evidence="4 5">HSC6</strain>
    </source>
</reference>
<dbReference type="InterPro" id="IPR018635">
    <property type="entry name" value="UPF0319"/>
</dbReference>
<evidence type="ECO:0000256" key="3">
    <source>
        <dbReference type="SAM" id="SignalP"/>
    </source>
</evidence>
<evidence type="ECO:0000256" key="2">
    <source>
        <dbReference type="ARBA" id="ARBA00022729"/>
    </source>
</evidence>
<evidence type="ECO:0000256" key="1">
    <source>
        <dbReference type="ARBA" id="ARBA00008490"/>
    </source>
</evidence>
<dbReference type="Pfam" id="PF09829">
    <property type="entry name" value="DUF2057"/>
    <property type="match status" value="1"/>
</dbReference>
<keyword evidence="5" id="KW-1185">Reference proteome</keyword>
<dbReference type="RefSeq" id="WP_317523983.1">
    <property type="nucleotide sequence ID" value="NZ_JAWJZI010000010.1"/>
</dbReference>
<comment type="similarity">
    <text evidence="1">Belongs to the UPF0319 family.</text>
</comment>
<feature type="chain" id="PRO_5046433022" evidence="3">
    <location>
        <begin position="22"/>
        <end position="224"/>
    </location>
</feature>
<evidence type="ECO:0000313" key="5">
    <source>
        <dbReference type="Proteomes" id="UP001186452"/>
    </source>
</evidence>
<name>A0ABU3ZM79_9GAMM</name>
<keyword evidence="2 3" id="KW-0732">Signal</keyword>
<protein>
    <submittedName>
        <fullName evidence="4">DUF2057 domain-containing protein</fullName>
    </submittedName>
</protein>
<gene>
    <name evidence="4" type="ORF">R2X38_19345</name>
</gene>
<proteinExistence type="inferred from homology"/>
<comment type="caution">
    <text evidence="4">The sequence shown here is derived from an EMBL/GenBank/DDBJ whole genome shotgun (WGS) entry which is preliminary data.</text>
</comment>
<dbReference type="PANTHER" id="PTHR38108">
    <property type="entry name" value="UPF0319 PROTEIN YCCT"/>
    <property type="match status" value="1"/>
</dbReference>
<dbReference type="PANTHER" id="PTHR38108:SF1">
    <property type="entry name" value="UPF0319 PROTEIN YCCT"/>
    <property type="match status" value="1"/>
</dbReference>
<dbReference type="EMBL" id="JAWJZI010000010">
    <property type="protein sequence ID" value="MDV5171156.1"/>
    <property type="molecule type" value="Genomic_DNA"/>
</dbReference>
<sequence length="224" mass="24486">MKPLYKFVVASLLFGAMSVNAETTISLQSEIQPLILNSADAEDASAESGNNLLLIEEGTNQLLFKVGQLVSEDAKHRKYNSPAFIIRFEASDRPLELSYPKLRTIADAKAFERSPSFTLVNDANRSVDFSIDKLTAGGLQNLRDYQNELVAYNQRADAIAAVSSVSTTSTVSTSTANKVASGESQPMSVTNSSSRMNILQGSFSQLSAQEQQEFMLWAMKNLKD</sequence>
<dbReference type="Proteomes" id="UP001186452">
    <property type="component" value="Unassembled WGS sequence"/>
</dbReference>